<feature type="region of interest" description="Disordered" evidence="1">
    <location>
        <begin position="49"/>
        <end position="76"/>
    </location>
</feature>
<feature type="region of interest" description="Disordered" evidence="1">
    <location>
        <begin position="297"/>
        <end position="367"/>
    </location>
</feature>
<feature type="region of interest" description="Disordered" evidence="1">
    <location>
        <begin position="379"/>
        <end position="601"/>
    </location>
</feature>
<feature type="region of interest" description="Disordered" evidence="1">
    <location>
        <begin position="176"/>
        <end position="248"/>
    </location>
</feature>
<feature type="compositionally biased region" description="Polar residues" evidence="1">
    <location>
        <begin position="460"/>
        <end position="477"/>
    </location>
</feature>
<accession>A0A6A7BVX5</accession>
<dbReference type="OrthoDB" id="5600002at2759"/>
<evidence type="ECO:0000313" key="2">
    <source>
        <dbReference type="EMBL" id="KAF2859364.1"/>
    </source>
</evidence>
<keyword evidence="3" id="KW-1185">Reference proteome</keyword>
<gene>
    <name evidence="2" type="ORF">K470DRAFT_265358</name>
</gene>
<feature type="compositionally biased region" description="Polar residues" evidence="1">
    <location>
        <begin position="227"/>
        <end position="238"/>
    </location>
</feature>
<dbReference type="AlphaFoldDB" id="A0A6A7BVX5"/>
<evidence type="ECO:0000313" key="3">
    <source>
        <dbReference type="Proteomes" id="UP000799421"/>
    </source>
</evidence>
<sequence>MLGAPRDMNHPIGLDAVKRLNTAIYDHLLHLKLFNVAREFINSGIDVDVDQKKSSPRKGTANGEIDANPRPDDLPEPVQLGDGPFLQDWWCQFWEMYQAQRAPNRTNPNMLSYISAQRRMQKQRQLLTGPPPGIQHMYSPAAVPMGQPMTMADVKPVPARDLMPYQAQIQRARAGAAAATAMERQGSQMDARPRSGSPAGDAPSPKRQRLEGVMQRAGSGGRAPNGQMRTSVPGSQGSPMAPGGDASDFYSANSARQFPTHVSGNHALMDYQVQLMLLERQNKKRLLMARQDYEPGANGHFASGSPSSHGAPSPVPADMSRHTPQLVKPGTSPSAADLGPRTSPLPVDRRIQLPPNMRPHSGMPAGLTPEQVAMYQRHQSMNWQASQSAPPTIMPQQSVAPPTITPRPNNMPPPPPPGQHHAMQPGSPAQPAPKATKNGGKKNDGKKVSISTKRKRKTHITQPPISRKSTANASDSELPTHTPPTPITPMHQQTAFQQNKQAANGQPQPQQLGGAPRTQSQPSQPSQHQQSQQIHPQAQNQPQPASQQSQQQQQQLQPQQQPQPQPQPQQQQQPQPQPQQQQQQQQQPQQSHQQQAAAAAAAGTMDFGFMDTSQFDSIDFPTLHEDDPLDNFNFDTFLTEGDTEGLSFDANFAFGDAAGLDNGMLDLEN</sequence>
<proteinExistence type="predicted"/>
<feature type="compositionally biased region" description="Pro residues" evidence="1">
    <location>
        <begin position="403"/>
        <end position="418"/>
    </location>
</feature>
<feature type="compositionally biased region" description="Low complexity" evidence="1">
    <location>
        <begin position="488"/>
        <end position="560"/>
    </location>
</feature>
<organism evidence="2 3">
    <name type="scientific">Piedraia hortae CBS 480.64</name>
    <dbReference type="NCBI Taxonomy" id="1314780"/>
    <lineage>
        <taxon>Eukaryota</taxon>
        <taxon>Fungi</taxon>
        <taxon>Dikarya</taxon>
        <taxon>Ascomycota</taxon>
        <taxon>Pezizomycotina</taxon>
        <taxon>Dothideomycetes</taxon>
        <taxon>Dothideomycetidae</taxon>
        <taxon>Capnodiales</taxon>
        <taxon>Piedraiaceae</taxon>
        <taxon>Piedraia</taxon>
    </lineage>
</organism>
<feature type="compositionally biased region" description="Low complexity" evidence="1">
    <location>
        <begin position="299"/>
        <end position="312"/>
    </location>
</feature>
<reference evidence="2" key="1">
    <citation type="journal article" date="2020" name="Stud. Mycol.">
        <title>101 Dothideomycetes genomes: a test case for predicting lifestyles and emergence of pathogens.</title>
        <authorList>
            <person name="Haridas S."/>
            <person name="Albert R."/>
            <person name="Binder M."/>
            <person name="Bloem J."/>
            <person name="Labutti K."/>
            <person name="Salamov A."/>
            <person name="Andreopoulos B."/>
            <person name="Baker S."/>
            <person name="Barry K."/>
            <person name="Bills G."/>
            <person name="Bluhm B."/>
            <person name="Cannon C."/>
            <person name="Castanera R."/>
            <person name="Culley D."/>
            <person name="Daum C."/>
            <person name="Ezra D."/>
            <person name="Gonzalez J."/>
            <person name="Henrissat B."/>
            <person name="Kuo A."/>
            <person name="Liang C."/>
            <person name="Lipzen A."/>
            <person name="Lutzoni F."/>
            <person name="Magnuson J."/>
            <person name="Mondo S."/>
            <person name="Nolan M."/>
            <person name="Ohm R."/>
            <person name="Pangilinan J."/>
            <person name="Park H.-J."/>
            <person name="Ramirez L."/>
            <person name="Alfaro M."/>
            <person name="Sun H."/>
            <person name="Tritt A."/>
            <person name="Yoshinaga Y."/>
            <person name="Zwiers L.-H."/>
            <person name="Turgeon B."/>
            <person name="Goodwin S."/>
            <person name="Spatafora J."/>
            <person name="Crous P."/>
            <person name="Grigoriev I."/>
        </authorList>
    </citation>
    <scope>NUCLEOTIDE SEQUENCE</scope>
    <source>
        <strain evidence="2">CBS 480.64</strain>
    </source>
</reference>
<evidence type="ECO:0008006" key="4">
    <source>
        <dbReference type="Google" id="ProtNLM"/>
    </source>
</evidence>
<feature type="compositionally biased region" description="Low complexity" evidence="1">
    <location>
        <begin position="568"/>
        <end position="601"/>
    </location>
</feature>
<dbReference type="EMBL" id="MU005994">
    <property type="protein sequence ID" value="KAF2859364.1"/>
    <property type="molecule type" value="Genomic_DNA"/>
</dbReference>
<name>A0A6A7BVX5_9PEZI</name>
<evidence type="ECO:0000256" key="1">
    <source>
        <dbReference type="SAM" id="MobiDB-lite"/>
    </source>
</evidence>
<feature type="compositionally biased region" description="Low complexity" evidence="1">
    <location>
        <begin position="176"/>
        <end position="185"/>
    </location>
</feature>
<feature type="compositionally biased region" description="Polar residues" evidence="1">
    <location>
        <begin position="379"/>
        <end position="400"/>
    </location>
</feature>
<dbReference type="Proteomes" id="UP000799421">
    <property type="component" value="Unassembled WGS sequence"/>
</dbReference>
<protein>
    <recommendedName>
        <fullName evidence="4">LisH domain-containing protein</fullName>
    </recommendedName>
</protein>